<dbReference type="Proteomes" id="UP000186953">
    <property type="component" value="Unassembled WGS sequence"/>
</dbReference>
<proteinExistence type="predicted"/>
<accession>A0A1N6ZJU7</accession>
<protein>
    <submittedName>
        <fullName evidence="2">Uncharacterized protein</fullName>
    </submittedName>
</protein>
<name>A0A1N6ZJU7_9FLAO</name>
<evidence type="ECO:0000313" key="3">
    <source>
        <dbReference type="Proteomes" id="UP000186953"/>
    </source>
</evidence>
<reference evidence="3" key="1">
    <citation type="submission" date="2017-01" db="EMBL/GenBank/DDBJ databases">
        <authorList>
            <person name="Varghese N."/>
            <person name="Submissions S."/>
        </authorList>
    </citation>
    <scope>NUCLEOTIDE SEQUENCE [LARGE SCALE GENOMIC DNA]</scope>
    <source>
        <strain evidence="3">DSM 15366</strain>
    </source>
</reference>
<dbReference type="AlphaFoldDB" id="A0A1N6ZJU7"/>
<keyword evidence="3" id="KW-1185">Reference proteome</keyword>
<sequence>MEITHFKNLKRILLLSTVLFSTNLFSQDLPQTVYKNVVKQSLNSYYLDDNEKTFNAYNDNKDLNLDLEFNIDLTMTEINEINEPQILVEKSKEFAFTIISEISQSDLMETISDKAKYENINLNFITKTKDYKYIKHNFSIDVKALKDLSSNMNKNGFYRILKKK</sequence>
<dbReference type="RefSeq" id="WP_076550623.1">
    <property type="nucleotide sequence ID" value="NZ_FTMA01000009.1"/>
</dbReference>
<dbReference type="STRING" id="228959.SAMN05421797_10913"/>
<evidence type="ECO:0000313" key="2">
    <source>
        <dbReference type="EMBL" id="SIR27078.1"/>
    </source>
</evidence>
<dbReference type="EMBL" id="FTMA01000009">
    <property type="protein sequence ID" value="SIR27078.1"/>
    <property type="molecule type" value="Genomic_DNA"/>
</dbReference>
<organism evidence="2 3">
    <name type="scientific">Maribacter ulvicola</name>
    <dbReference type="NCBI Taxonomy" id="228959"/>
    <lineage>
        <taxon>Bacteria</taxon>
        <taxon>Pseudomonadati</taxon>
        <taxon>Bacteroidota</taxon>
        <taxon>Flavobacteriia</taxon>
        <taxon>Flavobacteriales</taxon>
        <taxon>Flavobacteriaceae</taxon>
        <taxon>Maribacter</taxon>
    </lineage>
</organism>
<evidence type="ECO:0000256" key="1">
    <source>
        <dbReference type="SAM" id="SignalP"/>
    </source>
</evidence>
<feature type="chain" id="PRO_5012207485" evidence="1">
    <location>
        <begin position="27"/>
        <end position="164"/>
    </location>
</feature>
<feature type="signal peptide" evidence="1">
    <location>
        <begin position="1"/>
        <end position="26"/>
    </location>
</feature>
<keyword evidence="1" id="KW-0732">Signal</keyword>
<gene>
    <name evidence="2" type="ORF">SAMN05421797_10913</name>
</gene>